<name>A0AAE3UH04_9BACT</name>
<evidence type="ECO:0000313" key="1">
    <source>
        <dbReference type="EMBL" id="MDJ1505528.1"/>
    </source>
</evidence>
<dbReference type="AlphaFoldDB" id="A0AAE3UH04"/>
<protein>
    <submittedName>
        <fullName evidence="1">Uncharacterized protein</fullName>
    </submittedName>
</protein>
<sequence length="56" mass="6288">MNEVLNDALQQAINNLIFQDLLTEVGRDSNNIFYDTGAGETIVHCLHTGFNHILPF</sequence>
<dbReference type="Proteomes" id="UP001232063">
    <property type="component" value="Unassembled WGS sequence"/>
</dbReference>
<dbReference type="RefSeq" id="WP_314517637.1">
    <property type="nucleotide sequence ID" value="NZ_JASJOU010000016.1"/>
</dbReference>
<evidence type="ECO:0000313" key="2">
    <source>
        <dbReference type="Proteomes" id="UP001232063"/>
    </source>
</evidence>
<gene>
    <name evidence="1" type="ORF">QNI22_33030</name>
</gene>
<dbReference type="EMBL" id="JASJOU010000016">
    <property type="protein sequence ID" value="MDJ1505528.1"/>
    <property type="molecule type" value="Genomic_DNA"/>
</dbReference>
<accession>A0AAE3UH04</accession>
<reference evidence="1" key="1">
    <citation type="submission" date="2023-05" db="EMBL/GenBank/DDBJ databases">
        <authorList>
            <person name="Zhang X."/>
        </authorList>
    </citation>
    <scope>NUCLEOTIDE SEQUENCE</scope>
    <source>
        <strain evidence="1">BD1B2-1</strain>
    </source>
</reference>
<proteinExistence type="predicted"/>
<comment type="caution">
    <text evidence="1">The sequence shown here is derived from an EMBL/GenBank/DDBJ whole genome shotgun (WGS) entry which is preliminary data.</text>
</comment>
<keyword evidence="2" id="KW-1185">Reference proteome</keyword>
<organism evidence="1 2">
    <name type="scientific">Xanthocytophaga agilis</name>
    <dbReference type="NCBI Taxonomy" id="3048010"/>
    <lineage>
        <taxon>Bacteria</taxon>
        <taxon>Pseudomonadati</taxon>
        <taxon>Bacteroidota</taxon>
        <taxon>Cytophagia</taxon>
        <taxon>Cytophagales</taxon>
        <taxon>Rhodocytophagaceae</taxon>
        <taxon>Xanthocytophaga</taxon>
    </lineage>
</organism>